<proteinExistence type="inferred from homology"/>
<dbReference type="Proteomes" id="UP000252182">
    <property type="component" value="Chromosome"/>
</dbReference>
<evidence type="ECO:0000256" key="5">
    <source>
        <dbReference type="ARBA" id="ARBA00023186"/>
    </source>
</evidence>
<dbReference type="Pfam" id="PF03937">
    <property type="entry name" value="Sdh5"/>
    <property type="match status" value="1"/>
</dbReference>
<dbReference type="KEGG" id="hyf:DTO96_101691"/>
<dbReference type="GO" id="GO:0005737">
    <property type="term" value="C:cytoplasm"/>
    <property type="evidence" value="ECO:0007669"/>
    <property type="project" value="UniProtKB-SubCell"/>
</dbReference>
<dbReference type="InterPro" id="IPR050531">
    <property type="entry name" value="SdhE_FAD_assembly_factor"/>
</dbReference>
<sequence>MAHDVHFKVTDEVRRARLRWRAKRGLLENDIFMTRFFNVHEHDLTDEQVYGLDLLLDLPDNDLYELIMGRKTLSEVDPAEHVMSEEEMVLADTVLTLLKSI</sequence>
<evidence type="ECO:0000256" key="4">
    <source>
        <dbReference type="ARBA" id="ARBA00022490"/>
    </source>
</evidence>
<keyword evidence="4" id="KW-0963">Cytoplasm</keyword>
<evidence type="ECO:0000256" key="3">
    <source>
        <dbReference type="ARBA" id="ARBA00019418"/>
    </source>
</evidence>
<accession>A0A345DC63</accession>
<organism evidence="6 7">
    <name type="scientific">Ephemeroptericola cinctiostellae</name>
    <dbReference type="NCBI Taxonomy" id="2268024"/>
    <lineage>
        <taxon>Bacteria</taxon>
        <taxon>Pseudomonadati</taxon>
        <taxon>Pseudomonadota</taxon>
        <taxon>Betaproteobacteria</taxon>
        <taxon>Burkholderiales</taxon>
        <taxon>Burkholderiaceae</taxon>
        <taxon>Ephemeroptericola</taxon>
    </lineage>
</organism>
<dbReference type="OrthoDB" id="9180899at2"/>
<dbReference type="InterPro" id="IPR036714">
    <property type="entry name" value="SDH_sf"/>
</dbReference>
<dbReference type="Gene3D" id="1.10.150.250">
    <property type="entry name" value="Flavinator of succinate dehydrogenase"/>
    <property type="match status" value="1"/>
</dbReference>
<dbReference type="SUPFAM" id="SSF109910">
    <property type="entry name" value="YgfY-like"/>
    <property type="match status" value="1"/>
</dbReference>
<evidence type="ECO:0000313" key="7">
    <source>
        <dbReference type="Proteomes" id="UP000252182"/>
    </source>
</evidence>
<dbReference type="RefSeq" id="WP_114563084.1">
    <property type="nucleotide sequence ID" value="NZ_CP031124.1"/>
</dbReference>
<gene>
    <name evidence="6" type="ORF">DTO96_101691</name>
</gene>
<comment type="subcellular location">
    <subcellularLocation>
        <location evidence="1">Cytoplasm</location>
    </subcellularLocation>
</comment>
<protein>
    <recommendedName>
        <fullName evidence="3">FAD assembly factor SdhE</fullName>
    </recommendedName>
</protein>
<dbReference type="EMBL" id="CP031124">
    <property type="protein sequence ID" value="AXF85951.1"/>
    <property type="molecule type" value="Genomic_DNA"/>
</dbReference>
<dbReference type="PANTHER" id="PTHR39585">
    <property type="entry name" value="FAD ASSEMBLY FACTOR SDHE"/>
    <property type="match status" value="1"/>
</dbReference>
<evidence type="ECO:0000313" key="6">
    <source>
        <dbReference type="EMBL" id="AXF85951.1"/>
    </source>
</evidence>
<keyword evidence="7" id="KW-1185">Reference proteome</keyword>
<dbReference type="InterPro" id="IPR005631">
    <property type="entry name" value="SDH"/>
</dbReference>
<reference evidence="7" key="1">
    <citation type="submission" date="2018-07" db="EMBL/GenBank/DDBJ databases">
        <authorList>
            <person name="Kim H."/>
        </authorList>
    </citation>
    <scope>NUCLEOTIDE SEQUENCE [LARGE SCALE GENOMIC DNA]</scope>
    <source>
        <strain evidence="7">F02</strain>
    </source>
</reference>
<dbReference type="PANTHER" id="PTHR39585:SF1">
    <property type="entry name" value="FAD ASSEMBLY FACTOR SDHE"/>
    <property type="match status" value="1"/>
</dbReference>
<name>A0A345DC63_9BURK</name>
<keyword evidence="5" id="KW-0143">Chaperone</keyword>
<evidence type="ECO:0000256" key="1">
    <source>
        <dbReference type="ARBA" id="ARBA00004496"/>
    </source>
</evidence>
<dbReference type="AlphaFoldDB" id="A0A345DC63"/>
<comment type="similarity">
    <text evidence="2">Belongs to the SdhE FAD assembly factor family.</text>
</comment>
<dbReference type="GO" id="GO:0006105">
    <property type="term" value="P:succinate metabolic process"/>
    <property type="evidence" value="ECO:0007669"/>
    <property type="project" value="TreeGrafter"/>
</dbReference>
<evidence type="ECO:0000256" key="2">
    <source>
        <dbReference type="ARBA" id="ARBA00008571"/>
    </source>
</evidence>